<keyword evidence="2" id="KW-1185">Reference proteome</keyword>
<accession>A0ABV0PV17</accession>
<name>A0ABV0PV17_9TELE</name>
<dbReference type="Proteomes" id="UP001476798">
    <property type="component" value="Unassembled WGS sequence"/>
</dbReference>
<comment type="caution">
    <text evidence="1">The sequence shown here is derived from an EMBL/GenBank/DDBJ whole genome shotgun (WGS) entry which is preliminary data.</text>
</comment>
<reference evidence="1 2" key="1">
    <citation type="submission" date="2021-06" db="EMBL/GenBank/DDBJ databases">
        <authorList>
            <person name="Palmer J.M."/>
        </authorList>
    </citation>
    <scope>NUCLEOTIDE SEQUENCE [LARGE SCALE GENOMIC DNA]</scope>
    <source>
        <strain evidence="1 2">GA_2019</strain>
        <tissue evidence="1">Muscle</tissue>
    </source>
</reference>
<sequence length="178" mass="19510">MGASYNQQDNLQDAYYTDDVVNLGAEGCEEGEEGYHQEEEEAYAAEFNQDNTEMSEDQIGYTREPAEGDDGYQYEVLDIEISEPIDGEFQVSSRGEKKIYSGEGDICLAFLGRRPLKSLSPPARKFLHLADKVLLTACLARGNAPQSPWNPAAIVTLGPVSLEQRGASLCRGDVLPIA</sequence>
<proteinExistence type="predicted"/>
<organism evidence="1 2">
    <name type="scientific">Goodea atripinnis</name>
    <dbReference type="NCBI Taxonomy" id="208336"/>
    <lineage>
        <taxon>Eukaryota</taxon>
        <taxon>Metazoa</taxon>
        <taxon>Chordata</taxon>
        <taxon>Craniata</taxon>
        <taxon>Vertebrata</taxon>
        <taxon>Euteleostomi</taxon>
        <taxon>Actinopterygii</taxon>
        <taxon>Neopterygii</taxon>
        <taxon>Teleostei</taxon>
        <taxon>Neoteleostei</taxon>
        <taxon>Acanthomorphata</taxon>
        <taxon>Ovalentaria</taxon>
        <taxon>Atherinomorphae</taxon>
        <taxon>Cyprinodontiformes</taxon>
        <taxon>Goodeidae</taxon>
        <taxon>Goodea</taxon>
    </lineage>
</organism>
<protein>
    <submittedName>
        <fullName evidence="1">Uncharacterized protein</fullName>
    </submittedName>
</protein>
<dbReference type="EMBL" id="JAHRIO010090125">
    <property type="protein sequence ID" value="MEQ2187369.1"/>
    <property type="molecule type" value="Genomic_DNA"/>
</dbReference>
<evidence type="ECO:0000313" key="2">
    <source>
        <dbReference type="Proteomes" id="UP001476798"/>
    </source>
</evidence>
<evidence type="ECO:0000313" key="1">
    <source>
        <dbReference type="EMBL" id="MEQ2187369.1"/>
    </source>
</evidence>
<gene>
    <name evidence="1" type="ORF">GOODEAATRI_004041</name>
</gene>